<dbReference type="InParanoid" id="A0A078B777"/>
<feature type="region of interest" description="Disordered" evidence="1">
    <location>
        <begin position="1"/>
        <end position="269"/>
    </location>
</feature>
<feature type="compositionally biased region" description="Low complexity" evidence="1">
    <location>
        <begin position="184"/>
        <end position="200"/>
    </location>
</feature>
<evidence type="ECO:0000256" key="1">
    <source>
        <dbReference type="SAM" id="MobiDB-lite"/>
    </source>
</evidence>
<evidence type="ECO:0000313" key="3">
    <source>
        <dbReference type="Proteomes" id="UP000039865"/>
    </source>
</evidence>
<feature type="compositionally biased region" description="Low complexity" evidence="1">
    <location>
        <begin position="93"/>
        <end position="107"/>
    </location>
</feature>
<name>A0A078B777_STYLE</name>
<evidence type="ECO:0000313" key="2">
    <source>
        <dbReference type="EMBL" id="CDW89157.1"/>
    </source>
</evidence>
<gene>
    <name evidence="2" type="primary">Contig16616.g17697</name>
    <name evidence="2" type="ORF">STYLEM_18288</name>
</gene>
<dbReference type="AlphaFoldDB" id="A0A078B777"/>
<reference evidence="2 3" key="1">
    <citation type="submission" date="2014-06" db="EMBL/GenBank/DDBJ databases">
        <authorList>
            <person name="Swart Estienne"/>
        </authorList>
    </citation>
    <scope>NUCLEOTIDE SEQUENCE [LARGE SCALE GENOMIC DNA]</scope>
    <source>
        <strain evidence="2 3">130c</strain>
    </source>
</reference>
<sequence>MNRNPANQRYSQDQYYEDQDEGYYQNNQNRPRQQYADVYVPRRNQQRGGRGQAQQRREIGGTGIQQKMRNMNRGRSQSQDRTYYQLKGSNLINNNQQRVNTNNQQTRGPQQYQSDRQPNLREQINNNNSRQRSNSFNDRNNNNNYDRQYNQQTPRSNSVGRQPLNNRVGLNQKSKPIQKDKTYLQPVPRQQQNRQQLLPRYPIGDRLGNRGQRNRNRGMQNGDYRYQVKGTGNTNNRQQQPQYRNNQQQNRNRGNQQNDGQQQQYYQNQQQHVQGILKNNNPFKLPSKNEQMSIQVKAELEKLGEASRAYSEKLIDDGSKAIINLASRGRVSLDQRFTQLQKSQLQQQSNKNQGFAGNNYREQANAQSYGGQRGKKTLRFNARPKQMNSRRNNYGGQRN</sequence>
<accession>A0A078B777</accession>
<feature type="compositionally biased region" description="Polar residues" evidence="1">
    <location>
        <begin position="64"/>
        <end position="92"/>
    </location>
</feature>
<feature type="compositionally biased region" description="Polar residues" evidence="1">
    <location>
        <begin position="153"/>
        <end position="175"/>
    </location>
</feature>
<dbReference type="Proteomes" id="UP000039865">
    <property type="component" value="Unassembled WGS sequence"/>
</dbReference>
<feature type="compositionally biased region" description="Low complexity" evidence="1">
    <location>
        <begin position="22"/>
        <end position="35"/>
    </location>
</feature>
<feature type="compositionally biased region" description="Low complexity" evidence="1">
    <location>
        <begin position="125"/>
        <end position="152"/>
    </location>
</feature>
<proteinExistence type="predicted"/>
<feature type="region of interest" description="Disordered" evidence="1">
    <location>
        <begin position="366"/>
        <end position="399"/>
    </location>
</feature>
<organism evidence="2 3">
    <name type="scientific">Stylonychia lemnae</name>
    <name type="common">Ciliate</name>
    <dbReference type="NCBI Taxonomy" id="5949"/>
    <lineage>
        <taxon>Eukaryota</taxon>
        <taxon>Sar</taxon>
        <taxon>Alveolata</taxon>
        <taxon>Ciliophora</taxon>
        <taxon>Intramacronucleata</taxon>
        <taxon>Spirotrichea</taxon>
        <taxon>Stichotrichia</taxon>
        <taxon>Sporadotrichida</taxon>
        <taxon>Oxytrichidae</taxon>
        <taxon>Stylonychinae</taxon>
        <taxon>Stylonychia</taxon>
    </lineage>
</organism>
<dbReference type="EMBL" id="CCKQ01017296">
    <property type="protein sequence ID" value="CDW89157.1"/>
    <property type="molecule type" value="Genomic_DNA"/>
</dbReference>
<feature type="compositionally biased region" description="Polar residues" evidence="1">
    <location>
        <begin position="386"/>
        <end position="399"/>
    </location>
</feature>
<feature type="compositionally biased region" description="Polar residues" evidence="1">
    <location>
        <begin position="108"/>
        <end position="124"/>
    </location>
</feature>
<protein>
    <submittedName>
        <fullName evidence="2">Uncharacterized protein</fullName>
    </submittedName>
</protein>
<keyword evidence="3" id="KW-1185">Reference proteome</keyword>
<feature type="compositionally biased region" description="Low complexity" evidence="1">
    <location>
        <begin position="235"/>
        <end position="269"/>
    </location>
</feature>